<evidence type="ECO:0000259" key="3">
    <source>
        <dbReference type="Pfam" id="PF13505"/>
    </source>
</evidence>
<organism evidence="4 5">
    <name type="scientific">Aliivibrio sifiae</name>
    <dbReference type="NCBI Taxonomy" id="566293"/>
    <lineage>
        <taxon>Bacteria</taxon>
        <taxon>Pseudomonadati</taxon>
        <taxon>Pseudomonadota</taxon>
        <taxon>Gammaproteobacteria</taxon>
        <taxon>Vibrionales</taxon>
        <taxon>Vibrionaceae</taxon>
        <taxon>Aliivibrio</taxon>
    </lineage>
</organism>
<comment type="caution">
    <text evidence="4">The sequence shown here is derived from an EMBL/GenBank/DDBJ whole genome shotgun (WGS) entry which is preliminary data.</text>
</comment>
<evidence type="ECO:0000256" key="2">
    <source>
        <dbReference type="SAM" id="SignalP"/>
    </source>
</evidence>
<dbReference type="AlphaFoldDB" id="A0A2S7X4J7"/>
<feature type="chain" id="PRO_5015740590" description="Outer membrane protein beta-barrel domain-containing protein" evidence="2">
    <location>
        <begin position="22"/>
        <end position="181"/>
    </location>
</feature>
<dbReference type="OrthoDB" id="5871808at2"/>
<protein>
    <recommendedName>
        <fullName evidence="3">Outer membrane protein beta-barrel domain-containing protein</fullName>
    </recommendedName>
</protein>
<gene>
    <name evidence="4" type="ORF">BTO22_16930</name>
</gene>
<accession>A0A2S7X4J7</accession>
<dbReference type="EMBL" id="MSCO01000002">
    <property type="protein sequence ID" value="PQJ85146.1"/>
    <property type="molecule type" value="Genomic_DNA"/>
</dbReference>
<evidence type="ECO:0000313" key="5">
    <source>
        <dbReference type="Proteomes" id="UP000239263"/>
    </source>
</evidence>
<reference evidence="4 5" key="1">
    <citation type="submission" date="2016-12" db="EMBL/GenBank/DDBJ databases">
        <title>Diversity of luminous bacteria.</title>
        <authorList>
            <person name="Yoshizawa S."/>
            <person name="Kogure K."/>
        </authorList>
    </citation>
    <scope>NUCLEOTIDE SEQUENCE [LARGE SCALE GENOMIC DNA]</scope>
    <source>
        <strain evidence="4 5">ATCC 33715</strain>
    </source>
</reference>
<dbReference type="RefSeq" id="WP_105056498.1">
    <property type="nucleotide sequence ID" value="NZ_CAWNRT010000002.1"/>
</dbReference>
<sequence>MKLVLKTLLATSLLSSTALYANVLEGHRIGLGFNSTSIDDVAFDDKYSTNGFTLAYGYDINDIVGINVSLNKGSGTDSLFDIDIDISTFKLDTDIGYTFYMQNASIKPYGVLGFAKFKEDSSILGVDFGKWDDSTIFAGIGTRATFNQHFYTDVRLDFINLKESGDNVFADQFSLTVGYKF</sequence>
<feature type="signal peptide" evidence="2">
    <location>
        <begin position="1"/>
        <end position="21"/>
    </location>
</feature>
<dbReference type="InterPro" id="IPR011250">
    <property type="entry name" value="OMP/PagP_B-barrel"/>
</dbReference>
<dbReference type="InterPro" id="IPR027385">
    <property type="entry name" value="Beta-barrel_OMP"/>
</dbReference>
<dbReference type="Pfam" id="PF13505">
    <property type="entry name" value="OMP_b-brl"/>
    <property type="match status" value="1"/>
</dbReference>
<keyword evidence="1 2" id="KW-0732">Signal</keyword>
<name>A0A2S7X4J7_9GAMM</name>
<evidence type="ECO:0000313" key="4">
    <source>
        <dbReference type="EMBL" id="PQJ85146.1"/>
    </source>
</evidence>
<proteinExistence type="predicted"/>
<evidence type="ECO:0000256" key="1">
    <source>
        <dbReference type="ARBA" id="ARBA00022729"/>
    </source>
</evidence>
<dbReference type="Proteomes" id="UP000239263">
    <property type="component" value="Unassembled WGS sequence"/>
</dbReference>
<dbReference type="Gene3D" id="2.40.160.20">
    <property type="match status" value="1"/>
</dbReference>
<dbReference type="SUPFAM" id="SSF56925">
    <property type="entry name" value="OMPA-like"/>
    <property type="match status" value="1"/>
</dbReference>
<feature type="domain" description="Outer membrane protein beta-barrel" evidence="3">
    <location>
        <begin position="8"/>
        <end position="181"/>
    </location>
</feature>